<comment type="caution">
    <text evidence="2">The sequence shown here is derived from an EMBL/GenBank/DDBJ whole genome shotgun (WGS) entry which is preliminary data.</text>
</comment>
<gene>
    <name evidence="2" type="ORF">Ddye_005397</name>
</gene>
<feature type="compositionally biased region" description="Acidic residues" evidence="1">
    <location>
        <begin position="17"/>
        <end position="31"/>
    </location>
</feature>
<proteinExistence type="predicted"/>
<protein>
    <recommendedName>
        <fullName evidence="4">MULE transposase domain-containing protein</fullName>
    </recommendedName>
</protein>
<keyword evidence="3" id="KW-1185">Reference proteome</keyword>
<evidence type="ECO:0000313" key="2">
    <source>
        <dbReference type="EMBL" id="KAK2658864.1"/>
    </source>
</evidence>
<dbReference type="AlphaFoldDB" id="A0AAD9XG66"/>
<dbReference type="PANTHER" id="PTHR31973:SF191">
    <property type="entry name" value="OS05G0489400 PROTEIN"/>
    <property type="match status" value="1"/>
</dbReference>
<reference evidence="2" key="1">
    <citation type="journal article" date="2023" name="Plant J.">
        <title>Genome sequences and population genomics provide insights into the demographic history, inbreeding, and mutation load of two 'living fossil' tree species of Dipteronia.</title>
        <authorList>
            <person name="Feng Y."/>
            <person name="Comes H.P."/>
            <person name="Chen J."/>
            <person name="Zhu S."/>
            <person name="Lu R."/>
            <person name="Zhang X."/>
            <person name="Li P."/>
            <person name="Qiu J."/>
            <person name="Olsen K.M."/>
            <person name="Qiu Y."/>
        </authorList>
    </citation>
    <scope>NUCLEOTIDE SEQUENCE</scope>
    <source>
        <strain evidence="2">KIB01</strain>
    </source>
</reference>
<name>A0AAD9XG66_9ROSI</name>
<feature type="region of interest" description="Disordered" evidence="1">
    <location>
        <begin position="1"/>
        <end position="72"/>
    </location>
</feature>
<feature type="compositionally biased region" description="Basic and acidic residues" evidence="1">
    <location>
        <begin position="32"/>
        <end position="72"/>
    </location>
</feature>
<sequence>MEDDYLEAYFVNRSENEDFGDDFVEPEYQQEEETKVVEHNDAFVDNGKEQNKGENDEHENSGSKNDESQFNDEQKAVLNELRKLDRKRNLKKTKVFNSNFEFFDENSNPRNINLRVGQENSYYPIAYAVVERESYYKWKWFLEFLKIDLNLNQLFSITFMTDKQKGIVEAINELWRGSEHISYVRHMYANFKKKFKGHLIRNNVWQAVKASTKEEWEDFMEKIKNLNHQLVMNQQPTWNQNAETPVDVPDIQTEFVDNNEVGEGIMTRESIGQQINMENIEQLLPDVRTLKQHYATKLIPHLHPNDPLLHFFQSENQVEKE</sequence>
<organism evidence="2 3">
    <name type="scientific">Dipteronia dyeriana</name>
    <dbReference type="NCBI Taxonomy" id="168575"/>
    <lineage>
        <taxon>Eukaryota</taxon>
        <taxon>Viridiplantae</taxon>
        <taxon>Streptophyta</taxon>
        <taxon>Embryophyta</taxon>
        <taxon>Tracheophyta</taxon>
        <taxon>Spermatophyta</taxon>
        <taxon>Magnoliopsida</taxon>
        <taxon>eudicotyledons</taxon>
        <taxon>Gunneridae</taxon>
        <taxon>Pentapetalae</taxon>
        <taxon>rosids</taxon>
        <taxon>malvids</taxon>
        <taxon>Sapindales</taxon>
        <taxon>Sapindaceae</taxon>
        <taxon>Hippocastanoideae</taxon>
        <taxon>Acereae</taxon>
        <taxon>Dipteronia</taxon>
    </lineage>
</organism>
<accession>A0AAD9XG66</accession>
<dbReference type="PANTHER" id="PTHR31973">
    <property type="entry name" value="POLYPROTEIN, PUTATIVE-RELATED"/>
    <property type="match status" value="1"/>
</dbReference>
<evidence type="ECO:0000256" key="1">
    <source>
        <dbReference type="SAM" id="MobiDB-lite"/>
    </source>
</evidence>
<evidence type="ECO:0000313" key="3">
    <source>
        <dbReference type="Proteomes" id="UP001280121"/>
    </source>
</evidence>
<dbReference type="Proteomes" id="UP001280121">
    <property type="component" value="Unassembled WGS sequence"/>
</dbReference>
<evidence type="ECO:0008006" key="4">
    <source>
        <dbReference type="Google" id="ProtNLM"/>
    </source>
</evidence>
<dbReference type="EMBL" id="JANJYI010000002">
    <property type="protein sequence ID" value="KAK2658864.1"/>
    <property type="molecule type" value="Genomic_DNA"/>
</dbReference>